<feature type="compositionally biased region" description="Polar residues" evidence="1">
    <location>
        <begin position="370"/>
        <end position="380"/>
    </location>
</feature>
<keyword evidence="2" id="KW-0472">Membrane</keyword>
<keyword evidence="2" id="KW-0812">Transmembrane</keyword>
<name>A0AA47P7B2_MERPO</name>
<feature type="transmembrane region" description="Helical" evidence="2">
    <location>
        <begin position="100"/>
        <end position="121"/>
    </location>
</feature>
<feature type="transmembrane region" description="Helical" evidence="2">
    <location>
        <begin position="211"/>
        <end position="238"/>
    </location>
</feature>
<protein>
    <submittedName>
        <fullName evidence="4">Uncharacterized protein</fullName>
    </submittedName>
</protein>
<accession>A0AA47P7B2</accession>
<dbReference type="Gene3D" id="2.60.40.1930">
    <property type="match status" value="2"/>
</dbReference>
<feature type="transmembrane region" description="Helical" evidence="2">
    <location>
        <begin position="27"/>
        <end position="44"/>
    </location>
</feature>
<evidence type="ECO:0000313" key="4">
    <source>
        <dbReference type="EMBL" id="KAK0153541.1"/>
    </source>
</evidence>
<sequence length="560" mass="59237">MVATLAALWLLLIRCNSLLHSKEHHTALASVLASALASVLASVLASDLASALASVLATALASVLASVLASALASVLASVLASALASVLASVLASDLASALASVLATALASVLASVLASALASVLASALASVLASALASVLASALASVHSEELQDCHAAPRLGARSSLYLQLPLLVVDQPPLVGLTLLMQPLVGLTLLMQPLVGLTLLMQPLVGLTLLMQPLVGLTLLMQPLVGLTLLMQPLVGLTLLMQPLVGLTLLMQPLVGLTLLMLLSQLPLTSDLCPLTPDPWMHSHATPFCGRFPGNPLVTLLRLGPETPVLHEMRGKEGRREGGKEGRRDGGTEGRRDRGKEGRRDGDERRHSGASSGPGCMTIKTTGNQGSDQDYQDHWEPGLRPGLSRPLGTGAQTRTIKTTGNRGSVISRMDRSTCSLLLLTFALDSVCGSNRFFISAPKVFHVNVKEKVFVQTSSVTTLYLEDESSGRIVSDVQKTSPSHNGKVQTVELMIDKNKISLEEFRSQPYLLLVAETPERRMSRVLVSVHRGYIFIQTNQPIYKPSDKGQGAEH</sequence>
<evidence type="ECO:0000256" key="3">
    <source>
        <dbReference type="SAM" id="SignalP"/>
    </source>
</evidence>
<keyword evidence="5" id="KW-1185">Reference proteome</keyword>
<dbReference type="EMBL" id="JAOPHQ010000713">
    <property type="protein sequence ID" value="KAK0153541.1"/>
    <property type="molecule type" value="Genomic_DNA"/>
</dbReference>
<feature type="transmembrane region" description="Helical" evidence="2">
    <location>
        <begin position="127"/>
        <end position="147"/>
    </location>
</feature>
<comment type="caution">
    <text evidence="4">The sequence shown here is derived from an EMBL/GenBank/DDBJ whole genome shotgun (WGS) entry which is preliminary data.</text>
</comment>
<keyword evidence="3" id="KW-0732">Signal</keyword>
<evidence type="ECO:0000256" key="2">
    <source>
        <dbReference type="SAM" id="Phobius"/>
    </source>
</evidence>
<gene>
    <name evidence="4" type="ORF">N1851_004683</name>
</gene>
<organism evidence="4 5">
    <name type="scientific">Merluccius polli</name>
    <name type="common">Benguela hake</name>
    <name type="synonym">Merluccius cadenati</name>
    <dbReference type="NCBI Taxonomy" id="89951"/>
    <lineage>
        <taxon>Eukaryota</taxon>
        <taxon>Metazoa</taxon>
        <taxon>Chordata</taxon>
        <taxon>Craniata</taxon>
        <taxon>Vertebrata</taxon>
        <taxon>Euteleostomi</taxon>
        <taxon>Actinopterygii</taxon>
        <taxon>Neopterygii</taxon>
        <taxon>Teleostei</taxon>
        <taxon>Neoteleostei</taxon>
        <taxon>Acanthomorphata</taxon>
        <taxon>Zeiogadaria</taxon>
        <taxon>Gadariae</taxon>
        <taxon>Gadiformes</taxon>
        <taxon>Gadoidei</taxon>
        <taxon>Merlucciidae</taxon>
        <taxon>Merluccius</taxon>
    </lineage>
</organism>
<dbReference type="Proteomes" id="UP001174136">
    <property type="component" value="Unassembled WGS sequence"/>
</dbReference>
<evidence type="ECO:0000313" key="5">
    <source>
        <dbReference type="Proteomes" id="UP001174136"/>
    </source>
</evidence>
<keyword evidence="2" id="KW-1133">Transmembrane helix</keyword>
<dbReference type="AlphaFoldDB" id="A0AA47P7B2"/>
<reference evidence="4" key="1">
    <citation type="journal article" date="2023" name="Front. Mar. Sci.">
        <title>A new Merluccius polli reference genome to investigate the effects of global change in West African waters.</title>
        <authorList>
            <person name="Mateo J.L."/>
            <person name="Blanco-Fernandez C."/>
            <person name="Garcia-Vazquez E."/>
            <person name="Machado-Schiaffino G."/>
        </authorList>
    </citation>
    <scope>NUCLEOTIDE SEQUENCE</scope>
    <source>
        <strain evidence="4">C29</strain>
        <tissue evidence="4">Fin</tissue>
    </source>
</reference>
<feature type="chain" id="PRO_5041374526" evidence="3">
    <location>
        <begin position="18"/>
        <end position="560"/>
    </location>
</feature>
<feature type="transmembrane region" description="Helical" evidence="2">
    <location>
        <begin position="250"/>
        <end position="270"/>
    </location>
</feature>
<feature type="signal peptide" evidence="3">
    <location>
        <begin position="1"/>
        <end position="17"/>
    </location>
</feature>
<feature type="compositionally biased region" description="Basic and acidic residues" evidence="1">
    <location>
        <begin position="316"/>
        <end position="358"/>
    </location>
</feature>
<feature type="region of interest" description="Disordered" evidence="1">
    <location>
        <begin position="315"/>
        <end position="406"/>
    </location>
</feature>
<evidence type="ECO:0000256" key="1">
    <source>
        <dbReference type="SAM" id="MobiDB-lite"/>
    </source>
</evidence>
<proteinExistence type="predicted"/>